<name>A0A4S2MBN8_OPIFE</name>
<dbReference type="GO" id="GO:0047496">
    <property type="term" value="P:vesicle transport along microtubule"/>
    <property type="evidence" value="ECO:0007669"/>
    <property type="project" value="TreeGrafter"/>
</dbReference>
<keyword evidence="5" id="KW-0493">Microtubule</keyword>
<dbReference type="OrthoDB" id="5877028at2759"/>
<keyword evidence="6 8" id="KW-0175">Coiled coil</keyword>
<dbReference type="GO" id="GO:0051642">
    <property type="term" value="P:centrosome localization"/>
    <property type="evidence" value="ECO:0007669"/>
    <property type="project" value="TreeGrafter"/>
</dbReference>
<reference evidence="11 12" key="1">
    <citation type="journal article" date="2019" name="BMC Genomics">
        <title>New insights from Opisthorchis felineus genome: update on genomics of the epidemiologically important liver flukes.</title>
        <authorList>
            <person name="Ershov N.I."/>
            <person name="Mordvinov V.A."/>
            <person name="Prokhortchouk E.B."/>
            <person name="Pakharukova M.Y."/>
            <person name="Gunbin K.V."/>
            <person name="Ustyantsev K."/>
            <person name="Genaev M.A."/>
            <person name="Blinov A.G."/>
            <person name="Mazur A."/>
            <person name="Boulygina E."/>
            <person name="Tsygankova S."/>
            <person name="Khrameeva E."/>
            <person name="Chekanov N."/>
            <person name="Fan G."/>
            <person name="Xiao A."/>
            <person name="Zhang H."/>
            <person name="Xu X."/>
            <person name="Yang H."/>
            <person name="Solovyev V."/>
            <person name="Lee S.M."/>
            <person name="Liu X."/>
            <person name="Afonnikov D.A."/>
            <person name="Skryabin K.G."/>
        </authorList>
    </citation>
    <scope>NUCLEOTIDE SEQUENCE [LARGE SCALE GENOMIC DNA]</scope>
    <source>
        <strain evidence="11">AK-0245</strain>
        <tissue evidence="11">Whole organism</tissue>
    </source>
</reference>
<evidence type="ECO:0000256" key="2">
    <source>
        <dbReference type="ARBA" id="ARBA00004300"/>
    </source>
</evidence>
<evidence type="ECO:0000313" key="12">
    <source>
        <dbReference type="Proteomes" id="UP000308267"/>
    </source>
</evidence>
<keyword evidence="12" id="KW-1185">Reference proteome</keyword>
<dbReference type="GO" id="GO:0005871">
    <property type="term" value="C:kinesin complex"/>
    <property type="evidence" value="ECO:0007669"/>
    <property type="project" value="TreeGrafter"/>
</dbReference>
<keyword evidence="7" id="KW-0206">Cytoskeleton</keyword>
<evidence type="ECO:0000259" key="10">
    <source>
        <dbReference type="Pfam" id="PF04880"/>
    </source>
</evidence>
<dbReference type="AlphaFoldDB" id="A0A4S2MBN8"/>
<evidence type="ECO:0000256" key="5">
    <source>
        <dbReference type="ARBA" id="ARBA00022701"/>
    </source>
</evidence>
<evidence type="ECO:0000256" key="7">
    <source>
        <dbReference type="ARBA" id="ARBA00023212"/>
    </source>
</evidence>
<feature type="compositionally biased region" description="Polar residues" evidence="9">
    <location>
        <begin position="199"/>
        <end position="209"/>
    </location>
</feature>
<dbReference type="InterPro" id="IPR006964">
    <property type="entry name" value="NUDE_dom"/>
</dbReference>
<dbReference type="EMBL" id="SJOL01002287">
    <property type="protein sequence ID" value="TGZ73956.1"/>
    <property type="molecule type" value="Genomic_DNA"/>
</dbReference>
<evidence type="ECO:0000313" key="11">
    <source>
        <dbReference type="EMBL" id="TGZ73956.1"/>
    </source>
</evidence>
<dbReference type="STRING" id="147828.A0A4S2MBN8"/>
<evidence type="ECO:0000256" key="4">
    <source>
        <dbReference type="ARBA" id="ARBA00022490"/>
    </source>
</evidence>
<comment type="subcellular location">
    <subcellularLocation>
        <location evidence="2">Cytoplasm</location>
        <location evidence="2">Cytoskeleton</location>
        <location evidence="2">Microtubule organizing center</location>
        <location evidence="2">Centrosome</location>
    </subcellularLocation>
    <subcellularLocation>
        <location evidence="1">Cytoplasm</location>
        <location evidence="1">Cytoskeleton</location>
        <location evidence="1">Spindle</location>
    </subcellularLocation>
</comment>
<dbReference type="Gene3D" id="6.10.250.1080">
    <property type="match status" value="1"/>
</dbReference>
<feature type="coiled-coil region" evidence="8">
    <location>
        <begin position="26"/>
        <end position="197"/>
    </location>
</feature>
<dbReference type="GO" id="GO:0007059">
    <property type="term" value="P:chromosome segregation"/>
    <property type="evidence" value="ECO:0007669"/>
    <property type="project" value="TreeGrafter"/>
</dbReference>
<evidence type="ECO:0000256" key="9">
    <source>
        <dbReference type="SAM" id="MobiDB-lite"/>
    </source>
</evidence>
<keyword evidence="4" id="KW-0963">Cytoplasm</keyword>
<dbReference type="Proteomes" id="UP000308267">
    <property type="component" value="Unassembled WGS sequence"/>
</dbReference>
<dbReference type="GO" id="GO:0007100">
    <property type="term" value="P:mitotic centrosome separation"/>
    <property type="evidence" value="ECO:0007669"/>
    <property type="project" value="TreeGrafter"/>
</dbReference>
<dbReference type="GO" id="GO:0005874">
    <property type="term" value="C:microtubule"/>
    <property type="evidence" value="ECO:0007669"/>
    <property type="project" value="UniProtKB-KW"/>
</dbReference>
<dbReference type="GO" id="GO:0005813">
    <property type="term" value="C:centrosome"/>
    <property type="evidence" value="ECO:0007669"/>
    <property type="project" value="UniProtKB-SubCell"/>
</dbReference>
<evidence type="ECO:0000256" key="8">
    <source>
        <dbReference type="SAM" id="Coils"/>
    </source>
</evidence>
<comment type="similarity">
    <text evidence="3">Belongs to the nudE family.</text>
</comment>
<gene>
    <name evidence="11" type="ORF">CRM22_001214</name>
</gene>
<dbReference type="GO" id="GO:0000776">
    <property type="term" value="C:kinetochore"/>
    <property type="evidence" value="ECO:0007669"/>
    <property type="project" value="TreeGrafter"/>
</dbReference>
<dbReference type="GO" id="GO:0008017">
    <property type="term" value="F:microtubule binding"/>
    <property type="evidence" value="ECO:0007669"/>
    <property type="project" value="InterPro"/>
</dbReference>
<sequence length="356" mass="40571">MDLVSRRKTKLSTMASLSFKDVNEEVEYWRRMAEEYKQAMEEAREELEDFQISSRELERELEIQLGQLEKQNEALILSNEKLISERDQLRERLDSGQNTANSELTKLQEELARYKNEKEQQQRYIREMEQRNDDLERANRATVVSLEAFELQLNEAIEHNAILENELDEKKDLIVTVQRLKDETRDLQQELAVIRRQPASHSASFSNGHLTDDSAPSKHSTEIMVQTEPYSVPAPLLTPSTRIAALNMVNDALQKIGHLELKLSQLYRSYGAPPLSAPPNAFVPPALPGSPFGGTVNGGSGKLPSSHSYQRRSSLRSWTNGSLLIRCSGINTNKCDQFRDGVLSTHKKKCMRVHSH</sequence>
<proteinExistence type="inferred from homology"/>
<dbReference type="GO" id="GO:0007020">
    <property type="term" value="P:microtubule nucleation"/>
    <property type="evidence" value="ECO:0007669"/>
    <property type="project" value="TreeGrafter"/>
</dbReference>
<comment type="caution">
    <text evidence="11">The sequence shown here is derived from an EMBL/GenBank/DDBJ whole genome shotgun (WGS) entry which is preliminary data.</text>
</comment>
<protein>
    <recommendedName>
        <fullName evidence="10">NUDE domain-containing protein</fullName>
    </recommendedName>
</protein>
<feature type="region of interest" description="Disordered" evidence="9">
    <location>
        <begin position="198"/>
        <end position="217"/>
    </location>
</feature>
<feature type="domain" description="NUDE" evidence="10">
    <location>
        <begin position="145"/>
        <end position="229"/>
    </location>
</feature>
<dbReference type="Pfam" id="PF04880">
    <property type="entry name" value="NUDE_C"/>
    <property type="match status" value="1"/>
</dbReference>
<evidence type="ECO:0000256" key="1">
    <source>
        <dbReference type="ARBA" id="ARBA00004186"/>
    </source>
</evidence>
<dbReference type="InterPro" id="IPR033494">
    <property type="entry name" value="NUDE"/>
</dbReference>
<dbReference type="GO" id="GO:0005819">
    <property type="term" value="C:spindle"/>
    <property type="evidence" value="ECO:0007669"/>
    <property type="project" value="UniProtKB-SubCell"/>
</dbReference>
<evidence type="ECO:0000256" key="3">
    <source>
        <dbReference type="ARBA" id="ARBA00007429"/>
    </source>
</evidence>
<dbReference type="GO" id="GO:0000132">
    <property type="term" value="P:establishment of mitotic spindle orientation"/>
    <property type="evidence" value="ECO:0007669"/>
    <property type="project" value="TreeGrafter"/>
</dbReference>
<accession>A0A4S2MBN8</accession>
<dbReference type="PANTHER" id="PTHR10921">
    <property type="entry name" value="NUCLEAR DISTRIBUTION PROTEIN NUDE HOMOLOG 1"/>
    <property type="match status" value="1"/>
</dbReference>
<dbReference type="PANTHER" id="PTHR10921:SF1">
    <property type="entry name" value="NUCLEAR DISTRIBUTION PROTEIN NUDE HOMOLOG"/>
    <property type="match status" value="1"/>
</dbReference>
<organism evidence="11 12">
    <name type="scientific">Opisthorchis felineus</name>
    <dbReference type="NCBI Taxonomy" id="147828"/>
    <lineage>
        <taxon>Eukaryota</taxon>
        <taxon>Metazoa</taxon>
        <taxon>Spiralia</taxon>
        <taxon>Lophotrochozoa</taxon>
        <taxon>Platyhelminthes</taxon>
        <taxon>Trematoda</taxon>
        <taxon>Digenea</taxon>
        <taxon>Opisthorchiida</taxon>
        <taxon>Opisthorchiata</taxon>
        <taxon>Opisthorchiidae</taxon>
        <taxon>Opisthorchis</taxon>
    </lineage>
</organism>
<evidence type="ECO:0000256" key="6">
    <source>
        <dbReference type="ARBA" id="ARBA00023054"/>
    </source>
</evidence>